<sequence length="63" mass="7067">MGCLGVLLIGFGMLFLVYGLAAFWVPPVAVLLLVPGVALLLLGRFLRRKARETRVRRELGDRW</sequence>
<keyword evidence="1" id="KW-1133">Transmembrane helix</keyword>
<evidence type="ECO:0000313" key="3">
    <source>
        <dbReference type="Proteomes" id="UP001205601"/>
    </source>
</evidence>
<comment type="caution">
    <text evidence="2">The sequence shown here is derived from an EMBL/GenBank/DDBJ whole genome shotgun (WGS) entry which is preliminary data.</text>
</comment>
<dbReference type="Proteomes" id="UP001205601">
    <property type="component" value="Unassembled WGS sequence"/>
</dbReference>
<dbReference type="EMBL" id="JAOCQF010000001">
    <property type="protein sequence ID" value="MCT8327933.1"/>
    <property type="molecule type" value="Genomic_DNA"/>
</dbReference>
<evidence type="ECO:0000313" key="2">
    <source>
        <dbReference type="EMBL" id="MCT8327933.1"/>
    </source>
</evidence>
<protein>
    <submittedName>
        <fullName evidence="2">Uncharacterized protein</fullName>
    </submittedName>
</protein>
<feature type="transmembrane region" description="Helical" evidence="1">
    <location>
        <begin position="29"/>
        <end position="46"/>
    </location>
</feature>
<keyword evidence="1" id="KW-0472">Membrane</keyword>
<dbReference type="RefSeq" id="WP_261493386.1">
    <property type="nucleotide sequence ID" value="NZ_JAOCQF010000001.1"/>
</dbReference>
<keyword evidence="3" id="KW-1185">Reference proteome</keyword>
<gene>
    <name evidence="2" type="ORF">N5I32_00225</name>
</gene>
<keyword evidence="1" id="KW-0812">Transmembrane</keyword>
<accession>A0ABT2NG86</accession>
<proteinExistence type="predicted"/>
<name>A0ABT2NG86_9RHOB</name>
<reference evidence="3" key="1">
    <citation type="submission" date="2023-07" db="EMBL/GenBank/DDBJ databases">
        <title>Defluviimonas sediminis sp. nov., isolated from mangrove sediment.</title>
        <authorList>
            <person name="Liu L."/>
            <person name="Li J."/>
            <person name="Huang Y."/>
            <person name="Pan J."/>
            <person name="Li M."/>
        </authorList>
    </citation>
    <scope>NUCLEOTIDE SEQUENCE [LARGE SCALE GENOMIC DNA]</scope>
    <source>
        <strain evidence="3">FT324</strain>
    </source>
</reference>
<organism evidence="2 3">
    <name type="scientific">Albidovulum sediminis</name>
    <dbReference type="NCBI Taxonomy" id="3066345"/>
    <lineage>
        <taxon>Bacteria</taxon>
        <taxon>Pseudomonadati</taxon>
        <taxon>Pseudomonadota</taxon>
        <taxon>Alphaproteobacteria</taxon>
        <taxon>Rhodobacterales</taxon>
        <taxon>Paracoccaceae</taxon>
        <taxon>Albidovulum</taxon>
    </lineage>
</organism>
<evidence type="ECO:0000256" key="1">
    <source>
        <dbReference type="SAM" id="Phobius"/>
    </source>
</evidence>